<evidence type="ECO:0000256" key="1">
    <source>
        <dbReference type="SAM" id="MobiDB-lite"/>
    </source>
</evidence>
<dbReference type="PANTHER" id="PTHR15615:SF36">
    <property type="entry name" value="PHO85 CYCLIN-5"/>
    <property type="match status" value="1"/>
</dbReference>
<feature type="region of interest" description="Disordered" evidence="1">
    <location>
        <begin position="211"/>
        <end position="276"/>
    </location>
</feature>
<dbReference type="OrthoDB" id="286814at2759"/>
<keyword evidence="3" id="KW-1185">Reference proteome</keyword>
<dbReference type="Proteomes" id="UP000245609">
    <property type="component" value="Unassembled WGS sequence"/>
</dbReference>
<dbReference type="PANTHER" id="PTHR15615">
    <property type="match status" value="1"/>
</dbReference>
<feature type="compositionally biased region" description="Polar residues" evidence="1">
    <location>
        <begin position="7"/>
        <end position="17"/>
    </location>
</feature>
<feature type="compositionally biased region" description="Low complexity" evidence="1">
    <location>
        <begin position="235"/>
        <end position="268"/>
    </location>
</feature>
<gene>
    <name evidence="2" type="ORF">BB560_004148</name>
</gene>
<evidence type="ECO:0000313" key="2">
    <source>
        <dbReference type="EMBL" id="PVV01432.1"/>
    </source>
</evidence>
<dbReference type="GO" id="GO:0019901">
    <property type="term" value="F:protein kinase binding"/>
    <property type="evidence" value="ECO:0007669"/>
    <property type="project" value="InterPro"/>
</dbReference>
<proteinExistence type="predicted"/>
<dbReference type="GO" id="GO:0000307">
    <property type="term" value="C:cyclin-dependent protein kinase holoenzyme complex"/>
    <property type="evidence" value="ECO:0007669"/>
    <property type="project" value="TreeGrafter"/>
</dbReference>
<feature type="compositionally biased region" description="Polar residues" evidence="1">
    <location>
        <begin position="211"/>
        <end position="227"/>
    </location>
</feature>
<dbReference type="Gene3D" id="1.10.472.10">
    <property type="entry name" value="Cyclin-like"/>
    <property type="match status" value="1"/>
</dbReference>
<feature type="compositionally biased region" description="Low complexity" evidence="1">
    <location>
        <begin position="731"/>
        <end position="741"/>
    </location>
</feature>
<comment type="caution">
    <text evidence="2">The sequence shown here is derived from an EMBL/GenBank/DDBJ whole genome shotgun (WGS) entry which is preliminary data.</text>
</comment>
<feature type="region of interest" description="Disordered" evidence="1">
    <location>
        <begin position="726"/>
        <end position="763"/>
    </location>
</feature>
<dbReference type="Pfam" id="PF08613">
    <property type="entry name" value="Cyclin"/>
    <property type="match status" value="1"/>
</dbReference>
<accession>A0A2T9ZA37</accession>
<name>A0A2T9ZA37_9FUNG</name>
<feature type="region of interest" description="Disordered" evidence="1">
    <location>
        <begin position="1"/>
        <end position="45"/>
    </location>
</feature>
<evidence type="ECO:0008006" key="4">
    <source>
        <dbReference type="Google" id="ProtNLM"/>
    </source>
</evidence>
<dbReference type="GO" id="GO:0016538">
    <property type="term" value="F:cyclin-dependent protein serine/threonine kinase regulator activity"/>
    <property type="evidence" value="ECO:0007669"/>
    <property type="project" value="TreeGrafter"/>
</dbReference>
<dbReference type="InterPro" id="IPR013922">
    <property type="entry name" value="Cyclin_PHO80-like"/>
</dbReference>
<feature type="compositionally biased region" description="Polar residues" evidence="1">
    <location>
        <begin position="747"/>
        <end position="762"/>
    </location>
</feature>
<organism evidence="2 3">
    <name type="scientific">Smittium megazygosporum</name>
    <dbReference type="NCBI Taxonomy" id="133381"/>
    <lineage>
        <taxon>Eukaryota</taxon>
        <taxon>Fungi</taxon>
        <taxon>Fungi incertae sedis</taxon>
        <taxon>Zoopagomycota</taxon>
        <taxon>Kickxellomycotina</taxon>
        <taxon>Harpellomycetes</taxon>
        <taxon>Harpellales</taxon>
        <taxon>Legeriomycetaceae</taxon>
        <taxon>Smittium</taxon>
    </lineage>
</organism>
<evidence type="ECO:0000313" key="3">
    <source>
        <dbReference type="Proteomes" id="UP000245609"/>
    </source>
</evidence>
<dbReference type="CDD" id="cd20557">
    <property type="entry name" value="CYCLIN_ScPCL1-like"/>
    <property type="match status" value="1"/>
</dbReference>
<dbReference type="EMBL" id="MBFS01001084">
    <property type="protein sequence ID" value="PVV01432.1"/>
    <property type="molecule type" value="Genomic_DNA"/>
</dbReference>
<dbReference type="GO" id="GO:0005634">
    <property type="term" value="C:nucleus"/>
    <property type="evidence" value="ECO:0007669"/>
    <property type="project" value="TreeGrafter"/>
</dbReference>
<protein>
    <recommendedName>
        <fullName evidence="4">Cyclin N-terminal domain-containing protein</fullName>
    </recommendedName>
</protein>
<reference evidence="2 3" key="1">
    <citation type="journal article" date="2018" name="MBio">
        <title>Comparative Genomics Reveals the Core Gene Toolbox for the Fungus-Insect Symbiosis.</title>
        <authorList>
            <person name="Wang Y."/>
            <person name="Stata M."/>
            <person name="Wang W."/>
            <person name="Stajich J.E."/>
            <person name="White M.M."/>
            <person name="Moncalvo J.M."/>
        </authorList>
    </citation>
    <scope>NUCLEOTIDE SEQUENCE [LARGE SCALE GENOMIC DNA]</scope>
    <source>
        <strain evidence="2 3">SC-DP-2</strain>
    </source>
</reference>
<dbReference type="STRING" id="133381.A0A2T9ZA37"/>
<sequence length="837" mass="92131">MKASLRVASSLSLQTSAHPPDTNFPSADQYPSPLQKKRSSSNLPSHNKRLCIKNLLNDSSLPFDFSNSDTFCSENSNSAASYSSAPSQNESYKKKLAYLFHLYEITCSIIQNIWPNSSHSKKTKICGLKSFVIETHQQSRLGIQILEIALYYLVQLKPIIQSRSLALKKSFSTSSVTSRNLTSTNLLSHTSAPHSLSLSQHRSNTLLNTSSDLHLQSQPSSKTTSNPPALHSTASKSKPNSNSNSSKNNTPPLSSASSTNSSTIDNTSAENLSKSQGTSFLSSHRLACSADNAETKVDLQPPKTLEAQLPFHQLSLLNRVNSMYNLDVNKCDTFEPNLPQHRSFDLSISKLASKNSIAFVTQTSNLPACVGSNGPRDTLDGITPLVYSTNNLLNISKPNFNPSHLQPTYLENQIPSSKKPSDSNITRCGRRMFVAALMSAAKFSLDCALSNKVWRKITNLPLEQISMMEISFLSLLEYKLHIDSAAFKQWSFFLSLSTPLDSKIIVPDSLIPLLPKIGPMVSLISPCVSQDCPLDPANDPNPISKTHGSFSKTNTAQLEPFLKTPTITQTEPDTQIRTLKHAHTETELPPLHPPLTNDLHYSKISPPSYQMPDKAFTIDSKLQPDILTQTQTQSPALSVAGAGAGAIKQTLSSDHYLYRSQKSQITNPLRMDAFPQPEYHDNPILNDMYTRSSIKCEASISQVDTSGLKNSFILSTSINSSSIQFGDSKNHQNYQNYQNHQSHCHNRSTQASHGSNENTASCNYRELGANHPTCQNPSLSHSSNMLSTRALKRASHIQEYHFGENINDCLNSGTVSSPQHYSSSHLLLRPSETLNPE</sequence>
<dbReference type="AlphaFoldDB" id="A0A2T9ZA37"/>